<dbReference type="EMBL" id="BQNB010015501">
    <property type="protein sequence ID" value="GJT40757.1"/>
    <property type="molecule type" value="Genomic_DNA"/>
</dbReference>
<sequence length="112" mass="12278">MSQSSISRMISLHLDRCLIMLVTQTTPWIKADVPILGDLGKMGEPLGAEVDKPMVDPVIDELVEPIAAPVVVETKEQVIASMIDVEEDLAMLFGDDDFSNDNSEGFEDDEDV</sequence>
<reference evidence="1" key="1">
    <citation type="journal article" date="2022" name="Int. J. Mol. Sci.">
        <title>Draft Genome of Tanacetum Coccineum: Genomic Comparison of Closely Related Tanacetum-Family Plants.</title>
        <authorList>
            <person name="Yamashiro T."/>
            <person name="Shiraishi A."/>
            <person name="Nakayama K."/>
            <person name="Satake H."/>
        </authorList>
    </citation>
    <scope>NUCLEOTIDE SEQUENCE</scope>
</reference>
<gene>
    <name evidence="1" type="ORF">Tco_0940622</name>
</gene>
<reference evidence="1" key="2">
    <citation type="submission" date="2022-01" db="EMBL/GenBank/DDBJ databases">
        <authorList>
            <person name="Yamashiro T."/>
            <person name="Shiraishi A."/>
            <person name="Satake H."/>
            <person name="Nakayama K."/>
        </authorList>
    </citation>
    <scope>NUCLEOTIDE SEQUENCE</scope>
</reference>
<accession>A0ABQ5DQU2</accession>
<organism evidence="1 2">
    <name type="scientific">Tanacetum coccineum</name>
    <dbReference type="NCBI Taxonomy" id="301880"/>
    <lineage>
        <taxon>Eukaryota</taxon>
        <taxon>Viridiplantae</taxon>
        <taxon>Streptophyta</taxon>
        <taxon>Embryophyta</taxon>
        <taxon>Tracheophyta</taxon>
        <taxon>Spermatophyta</taxon>
        <taxon>Magnoliopsida</taxon>
        <taxon>eudicotyledons</taxon>
        <taxon>Gunneridae</taxon>
        <taxon>Pentapetalae</taxon>
        <taxon>asterids</taxon>
        <taxon>campanulids</taxon>
        <taxon>Asterales</taxon>
        <taxon>Asteraceae</taxon>
        <taxon>Asteroideae</taxon>
        <taxon>Anthemideae</taxon>
        <taxon>Anthemidinae</taxon>
        <taxon>Tanacetum</taxon>
    </lineage>
</organism>
<evidence type="ECO:0000313" key="1">
    <source>
        <dbReference type="EMBL" id="GJT40757.1"/>
    </source>
</evidence>
<dbReference type="Proteomes" id="UP001151760">
    <property type="component" value="Unassembled WGS sequence"/>
</dbReference>
<keyword evidence="2" id="KW-1185">Reference proteome</keyword>
<proteinExistence type="predicted"/>
<name>A0ABQ5DQU2_9ASTR</name>
<evidence type="ECO:0000313" key="2">
    <source>
        <dbReference type="Proteomes" id="UP001151760"/>
    </source>
</evidence>
<protein>
    <submittedName>
        <fullName evidence="1">Uncharacterized protein</fullName>
    </submittedName>
</protein>
<comment type="caution">
    <text evidence="1">The sequence shown here is derived from an EMBL/GenBank/DDBJ whole genome shotgun (WGS) entry which is preliminary data.</text>
</comment>